<dbReference type="PANTHER" id="PTHR42085">
    <property type="entry name" value="F-BOX DOMAIN-CONTAINING PROTEIN"/>
    <property type="match status" value="1"/>
</dbReference>
<protein>
    <submittedName>
        <fullName evidence="1">Uncharacterized protein</fullName>
    </submittedName>
</protein>
<dbReference type="OrthoDB" id="62952at2759"/>
<evidence type="ECO:0000313" key="1">
    <source>
        <dbReference type="EMBL" id="CZT23551.1"/>
    </source>
</evidence>
<accession>A0A2D3VH91</accession>
<keyword evidence="2" id="KW-1185">Reference proteome</keyword>
<dbReference type="PANTHER" id="PTHR42085:SF1">
    <property type="entry name" value="F-BOX DOMAIN-CONTAINING PROTEIN"/>
    <property type="match status" value="1"/>
</dbReference>
<dbReference type="InterPro" id="IPR038883">
    <property type="entry name" value="AN11006-like"/>
</dbReference>
<gene>
    <name evidence="1" type="ORF">RCC_09265</name>
</gene>
<dbReference type="EMBL" id="FJUY01000017">
    <property type="protein sequence ID" value="CZT23551.1"/>
    <property type="molecule type" value="Genomic_DNA"/>
</dbReference>
<dbReference type="RefSeq" id="XP_023630275.1">
    <property type="nucleotide sequence ID" value="XM_023774507.1"/>
</dbReference>
<sequence>MATMLIKPLVLTEHTHFKTQLAMQKKDEPTSRLMLLPLNIRRIIYGYALISSEPIEIHALARRNSVSSHSPDNKRSNLPRVSLLLQTCSRIRKEAAPIYYGSNIFVLPWGFPGLGCRWLDSLAPSHRRSLRDVRFCFGDGAFNTTYDAKVALFALETALKKSGSYPDLQDAVLRVPVCDWSVFTWTDLYDREDANWVSDKEIIPIKVDRGTGLKM</sequence>
<evidence type="ECO:0000313" key="2">
    <source>
        <dbReference type="Proteomes" id="UP000225277"/>
    </source>
</evidence>
<proteinExistence type="predicted"/>
<dbReference type="GeneID" id="35604337"/>
<name>A0A2D3VH91_9PEZI</name>
<reference evidence="1 2" key="1">
    <citation type="submission" date="2016-03" db="EMBL/GenBank/DDBJ databases">
        <authorList>
            <person name="Ploux O."/>
        </authorList>
    </citation>
    <scope>NUCLEOTIDE SEQUENCE [LARGE SCALE GENOMIC DNA]</scope>
    <source>
        <strain evidence="1 2">URUG2</strain>
    </source>
</reference>
<dbReference type="AlphaFoldDB" id="A0A2D3VH91"/>
<organism evidence="1 2">
    <name type="scientific">Ramularia collo-cygni</name>
    <dbReference type="NCBI Taxonomy" id="112498"/>
    <lineage>
        <taxon>Eukaryota</taxon>
        <taxon>Fungi</taxon>
        <taxon>Dikarya</taxon>
        <taxon>Ascomycota</taxon>
        <taxon>Pezizomycotina</taxon>
        <taxon>Dothideomycetes</taxon>
        <taxon>Dothideomycetidae</taxon>
        <taxon>Mycosphaerellales</taxon>
        <taxon>Mycosphaerellaceae</taxon>
        <taxon>Ramularia</taxon>
    </lineage>
</organism>
<dbReference type="Proteomes" id="UP000225277">
    <property type="component" value="Unassembled WGS sequence"/>
</dbReference>